<protein>
    <submittedName>
        <fullName evidence="2">Uncharacterized protein</fullName>
    </submittedName>
</protein>
<organism evidence="2 3">
    <name type="scientific">Streptomyces humidus</name>
    <dbReference type="NCBI Taxonomy" id="52259"/>
    <lineage>
        <taxon>Bacteria</taxon>
        <taxon>Bacillati</taxon>
        <taxon>Actinomycetota</taxon>
        <taxon>Actinomycetes</taxon>
        <taxon>Kitasatosporales</taxon>
        <taxon>Streptomycetaceae</taxon>
        <taxon>Streptomyces</taxon>
    </lineage>
</organism>
<evidence type="ECO:0000256" key="1">
    <source>
        <dbReference type="SAM" id="MobiDB-lite"/>
    </source>
</evidence>
<evidence type="ECO:0000313" key="2">
    <source>
        <dbReference type="EMBL" id="GGS28800.1"/>
    </source>
</evidence>
<dbReference type="EMBL" id="BMTL01000057">
    <property type="protein sequence ID" value="GGS28800.1"/>
    <property type="molecule type" value="Genomic_DNA"/>
</dbReference>
<reference evidence="2" key="1">
    <citation type="journal article" date="2014" name="Int. J. Syst. Evol. Microbiol.">
        <title>Complete genome sequence of Corynebacterium casei LMG S-19264T (=DSM 44701T), isolated from a smear-ripened cheese.</title>
        <authorList>
            <consortium name="US DOE Joint Genome Institute (JGI-PGF)"/>
            <person name="Walter F."/>
            <person name="Albersmeier A."/>
            <person name="Kalinowski J."/>
            <person name="Ruckert C."/>
        </authorList>
    </citation>
    <scope>NUCLEOTIDE SEQUENCE</scope>
    <source>
        <strain evidence="2">JCM 4386</strain>
    </source>
</reference>
<feature type="region of interest" description="Disordered" evidence="1">
    <location>
        <begin position="1"/>
        <end position="39"/>
    </location>
</feature>
<accession>A0A918GCI9</accession>
<reference evidence="2" key="2">
    <citation type="submission" date="2020-09" db="EMBL/GenBank/DDBJ databases">
        <authorList>
            <person name="Sun Q."/>
            <person name="Ohkuma M."/>
        </authorList>
    </citation>
    <scope>NUCLEOTIDE SEQUENCE</scope>
    <source>
        <strain evidence="2">JCM 4386</strain>
    </source>
</reference>
<sequence length="66" mass="7556">MSTPVPGTGAKKRPARRRKVKNARTGSVGSKILPGQYSDEGEKGPWFRRLVRRAETRSWRREASRF</sequence>
<comment type="caution">
    <text evidence="2">The sequence shown here is derived from an EMBL/GenBank/DDBJ whole genome shotgun (WGS) entry which is preliminary data.</text>
</comment>
<evidence type="ECO:0000313" key="3">
    <source>
        <dbReference type="Proteomes" id="UP000606194"/>
    </source>
</evidence>
<dbReference type="AlphaFoldDB" id="A0A918GCI9"/>
<feature type="compositionally biased region" description="Basic residues" evidence="1">
    <location>
        <begin position="10"/>
        <end position="22"/>
    </location>
</feature>
<proteinExistence type="predicted"/>
<dbReference type="Proteomes" id="UP000606194">
    <property type="component" value="Unassembled WGS sequence"/>
</dbReference>
<gene>
    <name evidence="2" type="ORF">GCM10010269_79400</name>
</gene>
<name>A0A918GCI9_9ACTN</name>
<keyword evidence="3" id="KW-1185">Reference proteome</keyword>